<reference evidence="2" key="2">
    <citation type="submission" date="2020-05" db="UniProtKB">
        <authorList>
            <consortium name="EnsemblMetazoa"/>
        </authorList>
    </citation>
    <scope>IDENTIFICATION</scope>
</reference>
<dbReference type="EMBL" id="ATLV01018797">
    <property type="status" value="NOT_ANNOTATED_CDS"/>
    <property type="molecule type" value="Genomic_DNA"/>
</dbReference>
<dbReference type="InterPro" id="IPR051489">
    <property type="entry name" value="ADAM_Metalloproteinase"/>
</dbReference>
<name>A0A084VZG9_ANOSI</name>
<dbReference type="EMBL" id="ATLV01018801">
    <property type="status" value="NOT_ANNOTATED_CDS"/>
    <property type="molecule type" value="Genomic_DNA"/>
</dbReference>
<reference evidence="1 3" key="1">
    <citation type="journal article" date="2014" name="BMC Genomics">
        <title>Genome sequence of Anopheles sinensis provides insight into genetics basis of mosquito competence for malaria parasites.</title>
        <authorList>
            <person name="Zhou D."/>
            <person name="Zhang D."/>
            <person name="Ding G."/>
            <person name="Shi L."/>
            <person name="Hou Q."/>
            <person name="Ye Y."/>
            <person name="Xu Y."/>
            <person name="Zhou H."/>
            <person name="Xiong C."/>
            <person name="Li S."/>
            <person name="Yu J."/>
            <person name="Hong S."/>
            <person name="Yu X."/>
            <person name="Zou P."/>
            <person name="Chen C."/>
            <person name="Chang X."/>
            <person name="Wang W."/>
            <person name="Lv Y."/>
            <person name="Sun Y."/>
            <person name="Ma L."/>
            <person name="Shen B."/>
            <person name="Zhu C."/>
        </authorList>
    </citation>
    <scope>NUCLEOTIDE SEQUENCE [LARGE SCALE GENOMIC DNA]</scope>
</reference>
<dbReference type="GO" id="GO:0006509">
    <property type="term" value="P:membrane protein ectodomain proteolysis"/>
    <property type="evidence" value="ECO:0007669"/>
    <property type="project" value="TreeGrafter"/>
</dbReference>
<evidence type="ECO:0000313" key="1">
    <source>
        <dbReference type="EMBL" id="KFB43363.1"/>
    </source>
</evidence>
<dbReference type="STRING" id="74873.A0A084VZG9"/>
<dbReference type="VEuPathDB" id="VectorBase:ASIC011158"/>
<keyword evidence="3" id="KW-1185">Reference proteome</keyword>
<organism evidence="1">
    <name type="scientific">Anopheles sinensis</name>
    <name type="common">Mosquito</name>
    <dbReference type="NCBI Taxonomy" id="74873"/>
    <lineage>
        <taxon>Eukaryota</taxon>
        <taxon>Metazoa</taxon>
        <taxon>Ecdysozoa</taxon>
        <taxon>Arthropoda</taxon>
        <taxon>Hexapoda</taxon>
        <taxon>Insecta</taxon>
        <taxon>Pterygota</taxon>
        <taxon>Neoptera</taxon>
        <taxon>Endopterygota</taxon>
        <taxon>Diptera</taxon>
        <taxon>Nematocera</taxon>
        <taxon>Culicoidea</taxon>
        <taxon>Culicidae</taxon>
        <taxon>Anophelinae</taxon>
        <taxon>Anopheles</taxon>
    </lineage>
</organism>
<evidence type="ECO:0000313" key="3">
    <source>
        <dbReference type="Proteomes" id="UP000030765"/>
    </source>
</evidence>
<dbReference type="EMBL" id="ATLV01018796">
    <property type="status" value="NOT_ANNOTATED_CDS"/>
    <property type="molecule type" value="Genomic_DNA"/>
</dbReference>
<evidence type="ECO:0000313" key="2">
    <source>
        <dbReference type="EnsemblMetazoa" id="ASIC011158-PA"/>
    </source>
</evidence>
<dbReference type="AlphaFoldDB" id="A0A084VZG9"/>
<dbReference type="GO" id="GO:0004222">
    <property type="term" value="F:metalloendopeptidase activity"/>
    <property type="evidence" value="ECO:0007669"/>
    <property type="project" value="TreeGrafter"/>
</dbReference>
<dbReference type="GO" id="GO:0005886">
    <property type="term" value="C:plasma membrane"/>
    <property type="evidence" value="ECO:0007669"/>
    <property type="project" value="TreeGrafter"/>
</dbReference>
<dbReference type="EnsemblMetazoa" id="ASIC011158-RA">
    <property type="protein sequence ID" value="ASIC011158-PA"/>
    <property type="gene ID" value="ASIC011158"/>
</dbReference>
<dbReference type="Proteomes" id="UP000030765">
    <property type="component" value="Unassembled WGS sequence"/>
</dbReference>
<dbReference type="EMBL" id="KE525248">
    <property type="protein sequence ID" value="KFB43363.1"/>
    <property type="molecule type" value="Genomic_DNA"/>
</dbReference>
<dbReference type="PANTHER" id="PTHR45702">
    <property type="entry name" value="ADAM10/ADAM17 METALLOPEPTIDASE FAMILY MEMBER"/>
    <property type="match status" value="1"/>
</dbReference>
<sequence>MLPINATRVRGSLAFPTRPDAFMVHHMLRFVPVLTAPPLAAGGDDSTINPFIRYWEPARFDRGLLELAHQHHEQHRRRRRSINYEHSSAAYGPANVVRLDFRAHDREFRLVLREDPRSVFAQNVQIESTDGPMDYDLSRIYTGIVEGDEHSHVHGVLTSDNLFDGTVVTNLEQYYIEPAARYSPELERRHGVQYCDLQTQRR</sequence>
<dbReference type="EMBL" id="ATLV01018795">
    <property type="status" value="NOT_ANNOTATED_CDS"/>
    <property type="molecule type" value="Genomic_DNA"/>
</dbReference>
<dbReference type="EMBL" id="ATLV01018802">
    <property type="status" value="NOT_ANNOTATED_CDS"/>
    <property type="molecule type" value="Genomic_DNA"/>
</dbReference>
<protein>
    <submittedName>
        <fullName evidence="1">AGAP003070-PA-like protein</fullName>
    </submittedName>
    <submittedName>
        <fullName evidence="2">Pep_M12B_propep domain-containing protein</fullName>
    </submittedName>
</protein>
<dbReference type="PANTHER" id="PTHR45702:SF3">
    <property type="entry name" value="KUZBANIAN-LIKE, ISOFORM A"/>
    <property type="match status" value="1"/>
</dbReference>
<gene>
    <name evidence="1" type="ORF">ZHAS_00011158</name>
</gene>
<accession>A0A084VZG9</accession>
<dbReference type="EMBL" id="ATLV01018798">
    <property type="status" value="NOT_ANNOTATED_CDS"/>
    <property type="molecule type" value="Genomic_DNA"/>
</dbReference>
<dbReference type="EMBL" id="ATLV01018800">
    <property type="status" value="NOT_ANNOTATED_CDS"/>
    <property type="molecule type" value="Genomic_DNA"/>
</dbReference>
<dbReference type="GO" id="GO:0007219">
    <property type="term" value="P:Notch signaling pathway"/>
    <property type="evidence" value="ECO:0007669"/>
    <property type="project" value="TreeGrafter"/>
</dbReference>
<proteinExistence type="predicted"/>
<dbReference type="OrthoDB" id="7788787at2759"/>
<dbReference type="EMBL" id="ATLV01018799">
    <property type="status" value="NOT_ANNOTATED_CDS"/>
    <property type="molecule type" value="Genomic_DNA"/>
</dbReference>